<dbReference type="Pfam" id="PF01656">
    <property type="entry name" value="CbiA"/>
    <property type="match status" value="1"/>
</dbReference>
<organism evidence="2 3">
    <name type="scientific">Mucilaginibacter roseus</name>
    <dbReference type="NCBI Taxonomy" id="1528868"/>
    <lineage>
        <taxon>Bacteria</taxon>
        <taxon>Pseudomonadati</taxon>
        <taxon>Bacteroidota</taxon>
        <taxon>Sphingobacteriia</taxon>
        <taxon>Sphingobacteriales</taxon>
        <taxon>Sphingobacteriaceae</taxon>
        <taxon>Mucilaginibacter</taxon>
    </lineage>
</organism>
<keyword evidence="3" id="KW-1185">Reference proteome</keyword>
<dbReference type="PANTHER" id="PTHR13696:SF96">
    <property type="entry name" value="COBQ_COBB_MIND_PARA NUCLEOTIDE BINDING DOMAIN-CONTAINING PROTEIN"/>
    <property type="match status" value="1"/>
</dbReference>
<proteinExistence type="predicted"/>
<evidence type="ECO:0000259" key="1">
    <source>
        <dbReference type="Pfam" id="PF01656"/>
    </source>
</evidence>
<dbReference type="RefSeq" id="WP_232175187.1">
    <property type="nucleotide sequence ID" value="NZ_JAJPWV010000001.1"/>
</dbReference>
<evidence type="ECO:0000313" key="2">
    <source>
        <dbReference type="EMBL" id="MCD8739315.1"/>
    </source>
</evidence>
<dbReference type="Proteomes" id="UP001199919">
    <property type="component" value="Unassembled WGS sequence"/>
</dbReference>
<gene>
    <name evidence="2" type="ORF">LT679_01765</name>
</gene>
<dbReference type="PIRSF" id="PIRSF009320">
    <property type="entry name" value="Nuc_binding_HP_1000"/>
    <property type="match status" value="1"/>
</dbReference>
<dbReference type="InterPro" id="IPR050678">
    <property type="entry name" value="DNA_Partitioning_ATPase"/>
</dbReference>
<dbReference type="SUPFAM" id="SSF52540">
    <property type="entry name" value="P-loop containing nucleoside triphosphate hydrolases"/>
    <property type="match status" value="1"/>
</dbReference>
<accession>A0ABS8TWR0</accession>
<dbReference type="CDD" id="cd02042">
    <property type="entry name" value="ParAB_family"/>
    <property type="match status" value="1"/>
</dbReference>
<reference evidence="2 3" key="1">
    <citation type="submission" date="2021-12" db="EMBL/GenBank/DDBJ databases">
        <title>Mucilaginibacter roseus genome.</title>
        <authorList>
            <person name="Ferreira J.R."/>
            <person name="Newman J.D."/>
        </authorList>
    </citation>
    <scope>NUCLEOTIDE SEQUENCE [LARGE SCALE GENOMIC DNA]</scope>
    <source>
        <strain evidence="2 3">LMG 28454</strain>
    </source>
</reference>
<dbReference type="Gene3D" id="3.40.50.300">
    <property type="entry name" value="P-loop containing nucleotide triphosphate hydrolases"/>
    <property type="match status" value="1"/>
</dbReference>
<dbReference type="EMBL" id="JAJPWV010000001">
    <property type="protein sequence ID" value="MCD8739315.1"/>
    <property type="molecule type" value="Genomic_DNA"/>
</dbReference>
<sequence length="196" mass="21401">MAKIITLAHQKGGVGKSTLAINLALTFQDQLSVALVDTDLQGSLYHLREDFPNLTIIGSDQLKDTQRLDYDLIIVDTPPYLSNRLPELFRRSDFILVPTKAGFFDVMAIRSTLALIEEAKGKAGIVLNMVKPRSGLTNDVSNLLQNMGTPLLKSRVHDRVSIARSSITGGILNSGDSKAKAELMALAEEIVERLAN</sequence>
<name>A0ABS8TWR0_9SPHI</name>
<protein>
    <submittedName>
        <fullName evidence="2">ParA family protein</fullName>
    </submittedName>
</protein>
<evidence type="ECO:0000313" key="3">
    <source>
        <dbReference type="Proteomes" id="UP001199919"/>
    </source>
</evidence>
<dbReference type="InterPro" id="IPR027417">
    <property type="entry name" value="P-loop_NTPase"/>
</dbReference>
<dbReference type="PANTHER" id="PTHR13696">
    <property type="entry name" value="P-LOOP CONTAINING NUCLEOSIDE TRIPHOSPHATE HYDROLASE"/>
    <property type="match status" value="1"/>
</dbReference>
<dbReference type="InterPro" id="IPR002586">
    <property type="entry name" value="CobQ/CobB/MinD/ParA_Nub-bd_dom"/>
</dbReference>
<comment type="caution">
    <text evidence="2">The sequence shown here is derived from an EMBL/GenBank/DDBJ whole genome shotgun (WGS) entry which is preliminary data.</text>
</comment>
<feature type="domain" description="CobQ/CobB/MinD/ParA nucleotide binding" evidence="1">
    <location>
        <begin position="5"/>
        <end position="168"/>
    </location>
</feature>